<gene>
    <name evidence="1" type="ORF">BP6252_13548</name>
</gene>
<organism evidence="1 2">
    <name type="scientific">Coleophoma cylindrospora</name>
    <dbReference type="NCBI Taxonomy" id="1849047"/>
    <lineage>
        <taxon>Eukaryota</taxon>
        <taxon>Fungi</taxon>
        <taxon>Dikarya</taxon>
        <taxon>Ascomycota</taxon>
        <taxon>Pezizomycotina</taxon>
        <taxon>Leotiomycetes</taxon>
        <taxon>Helotiales</taxon>
        <taxon>Dermateaceae</taxon>
        <taxon>Coleophoma</taxon>
    </lineage>
</organism>
<proteinExistence type="predicted"/>
<comment type="caution">
    <text evidence="1">The sequence shown here is derived from an EMBL/GenBank/DDBJ whole genome shotgun (WGS) entry which is preliminary data.</text>
</comment>
<accession>A0A3D8Q8Z7</accession>
<reference evidence="1 2" key="1">
    <citation type="journal article" date="2018" name="IMA Fungus">
        <title>IMA Genome-F 9: Draft genome sequence of Annulohypoxylon stygium, Aspergillus mulundensis, Berkeleyomyces basicola (syn. Thielaviopsis basicola), Ceratocystis smalleyi, two Cercospora beticola strains, Coleophoma cylindrospora, Fusarium fracticaudum, Phialophora cf. hyalina, and Morchella septimelata.</title>
        <authorList>
            <person name="Wingfield B.D."/>
            <person name="Bills G.F."/>
            <person name="Dong Y."/>
            <person name="Huang W."/>
            <person name="Nel W.J."/>
            <person name="Swalarsk-Parry B.S."/>
            <person name="Vaghefi N."/>
            <person name="Wilken P.M."/>
            <person name="An Z."/>
            <person name="de Beer Z.W."/>
            <person name="De Vos L."/>
            <person name="Chen L."/>
            <person name="Duong T.A."/>
            <person name="Gao Y."/>
            <person name="Hammerbacher A."/>
            <person name="Kikkert J.R."/>
            <person name="Li Y."/>
            <person name="Li H."/>
            <person name="Li K."/>
            <person name="Li Q."/>
            <person name="Liu X."/>
            <person name="Ma X."/>
            <person name="Naidoo K."/>
            <person name="Pethybridge S.J."/>
            <person name="Sun J."/>
            <person name="Steenkamp E.T."/>
            <person name="van der Nest M.A."/>
            <person name="van Wyk S."/>
            <person name="Wingfield M.J."/>
            <person name="Xiong C."/>
            <person name="Yue Q."/>
            <person name="Zhang X."/>
        </authorList>
    </citation>
    <scope>NUCLEOTIDE SEQUENCE [LARGE SCALE GENOMIC DNA]</scope>
    <source>
        <strain evidence="1 2">BP6252</strain>
    </source>
</reference>
<sequence>MPETVEYASSDDTGVPYEVLTHPASQSICSRHAEIPEFASEPINTILDTSPTSKVTPQYMLGALEVLGNVNLLASEGCRPGLDYALVQVNSPELHTYNILQLASNMEGLYPERIGCMQLRNTDVICATGSASGLWDIRFRI</sequence>
<protein>
    <submittedName>
        <fullName evidence="1">Uncharacterized protein</fullName>
    </submittedName>
</protein>
<dbReference type="EMBL" id="PDLM01000018">
    <property type="protein sequence ID" value="RDW58137.1"/>
    <property type="molecule type" value="Genomic_DNA"/>
</dbReference>
<name>A0A3D8Q8Z7_9HELO</name>
<evidence type="ECO:0000313" key="2">
    <source>
        <dbReference type="Proteomes" id="UP000256645"/>
    </source>
</evidence>
<dbReference type="AlphaFoldDB" id="A0A3D8Q8Z7"/>
<dbReference type="Proteomes" id="UP000256645">
    <property type="component" value="Unassembled WGS sequence"/>
</dbReference>
<keyword evidence="2" id="KW-1185">Reference proteome</keyword>
<evidence type="ECO:0000313" key="1">
    <source>
        <dbReference type="EMBL" id="RDW58137.1"/>
    </source>
</evidence>